<evidence type="ECO:0000313" key="2">
    <source>
        <dbReference type="Proteomes" id="UP000315833"/>
    </source>
</evidence>
<dbReference type="RefSeq" id="WP_012055848.1">
    <property type="nucleotide sequence ID" value="NZ_VOIF01000014.1"/>
</dbReference>
<reference evidence="1 2" key="1">
    <citation type="submission" date="2019-07" db="EMBL/GenBank/DDBJ databases">
        <title>Genome sequencing of Bacteroides dorei iSURF_12.</title>
        <authorList>
            <person name="Sevigny J.L."/>
            <person name="Ruoff K.L."/>
            <person name="Price C.E."/>
            <person name="Valls R.A."/>
            <person name="O'Toole G.A."/>
        </authorList>
    </citation>
    <scope>NUCLEOTIDE SEQUENCE [LARGE SCALE GENOMIC DNA]</scope>
    <source>
        <strain evidence="1 2">ANK132K_1B</strain>
    </source>
</reference>
<comment type="caution">
    <text evidence="1">The sequence shown here is derived from an EMBL/GenBank/DDBJ whole genome shotgun (WGS) entry which is preliminary data.</text>
</comment>
<name>A0A5C6L6Q9_9BACT</name>
<organism evidence="1 2">
    <name type="scientific">Phocaeicola dorei</name>
    <dbReference type="NCBI Taxonomy" id="357276"/>
    <lineage>
        <taxon>Bacteria</taxon>
        <taxon>Pseudomonadati</taxon>
        <taxon>Bacteroidota</taxon>
        <taxon>Bacteroidia</taxon>
        <taxon>Bacteroidales</taxon>
        <taxon>Bacteroidaceae</taxon>
        <taxon>Phocaeicola</taxon>
    </lineage>
</organism>
<dbReference type="AlphaFoldDB" id="A0A5C6L6Q9"/>
<proteinExistence type="predicted"/>
<sequence>MKQQKSVIEMEESQLIKAMQEHCTELTEDLAKKCIIRLSLDKRENYLTPPVGLAGKDIFPWSYNRELSYLRRPVIRYQYDDGTVMCMFGFRSCIQAGIQLSDLLYSGRLRYVGRKIETLLGKFEAIKGAAFNDEVRSFLAKIPIMRVWEHDVTIKSGGYFAADKDYGDIDVMAYDTSRDILYLIECKNTNPAKNIKEMKTEMDEYLGRGDNPERDKKRALVLKHLRRHRWVTEHINEVAKHIGVAVTPRVKSMMLTATVIPTSYLKREKIPMSILNYPELKIKGVNLLDSCKEPDLSVLDI</sequence>
<dbReference type="GeneID" id="5304679"/>
<protein>
    <submittedName>
        <fullName evidence="1">Uncharacterized protein</fullName>
    </submittedName>
</protein>
<dbReference type="Proteomes" id="UP000315833">
    <property type="component" value="Unassembled WGS sequence"/>
</dbReference>
<dbReference type="EMBL" id="VOIF01000014">
    <property type="protein sequence ID" value="TWV70768.1"/>
    <property type="molecule type" value="Genomic_DNA"/>
</dbReference>
<evidence type="ECO:0000313" key="1">
    <source>
        <dbReference type="EMBL" id="TWV70768.1"/>
    </source>
</evidence>
<gene>
    <name evidence="1" type="ORF">FSA04_12790</name>
</gene>
<accession>A0A5C6L6Q9</accession>